<protein>
    <submittedName>
        <fullName evidence="1">Uncharacterized protein</fullName>
    </submittedName>
</protein>
<keyword evidence="2" id="KW-1185">Reference proteome</keyword>
<reference evidence="1 2" key="1">
    <citation type="submission" date="2023-01" db="EMBL/GenBank/DDBJ databases">
        <authorList>
            <person name="Kreplak J."/>
        </authorList>
    </citation>
    <scope>NUCLEOTIDE SEQUENCE [LARGE SCALE GENOMIC DNA]</scope>
</reference>
<evidence type="ECO:0000313" key="1">
    <source>
        <dbReference type="EMBL" id="CAI8604974.1"/>
    </source>
</evidence>
<evidence type="ECO:0000313" key="2">
    <source>
        <dbReference type="Proteomes" id="UP001157006"/>
    </source>
</evidence>
<dbReference type="AlphaFoldDB" id="A0AAV1A6Z0"/>
<dbReference type="Proteomes" id="UP001157006">
    <property type="component" value="Chromosome 3"/>
</dbReference>
<name>A0AAV1A6Z0_VICFA</name>
<accession>A0AAV1A6Z0</accession>
<dbReference type="PANTHER" id="PTHR11206">
    <property type="entry name" value="MULTIDRUG RESISTANCE PROTEIN"/>
    <property type="match status" value="1"/>
</dbReference>
<sequence length="127" mass="14173">MLCFVGFLCLNVNWGIKGAALAISLSYWVNVIMLVIYINSSTACASTWNGVSKEALNDVVSFLKLTVASAVMICLEYWSFEMVVLLSGLLPNPQLETSVLSISLNTCWDGLYDLSWSWWCHKHKSVK</sequence>
<dbReference type="EMBL" id="OX451738">
    <property type="protein sequence ID" value="CAI8604974.1"/>
    <property type="molecule type" value="Genomic_DNA"/>
</dbReference>
<organism evidence="1 2">
    <name type="scientific">Vicia faba</name>
    <name type="common">Broad bean</name>
    <name type="synonym">Faba vulgaris</name>
    <dbReference type="NCBI Taxonomy" id="3906"/>
    <lineage>
        <taxon>Eukaryota</taxon>
        <taxon>Viridiplantae</taxon>
        <taxon>Streptophyta</taxon>
        <taxon>Embryophyta</taxon>
        <taxon>Tracheophyta</taxon>
        <taxon>Spermatophyta</taxon>
        <taxon>Magnoliopsida</taxon>
        <taxon>eudicotyledons</taxon>
        <taxon>Gunneridae</taxon>
        <taxon>Pentapetalae</taxon>
        <taxon>rosids</taxon>
        <taxon>fabids</taxon>
        <taxon>Fabales</taxon>
        <taxon>Fabaceae</taxon>
        <taxon>Papilionoideae</taxon>
        <taxon>50 kb inversion clade</taxon>
        <taxon>NPAAA clade</taxon>
        <taxon>Hologalegina</taxon>
        <taxon>IRL clade</taxon>
        <taxon>Fabeae</taxon>
        <taxon>Vicia</taxon>
    </lineage>
</organism>
<proteinExistence type="predicted"/>
<gene>
    <name evidence="1" type="ORF">VFH_III160160</name>
</gene>